<evidence type="ECO:0000259" key="2">
    <source>
        <dbReference type="PROSITE" id="PS50104"/>
    </source>
</evidence>
<dbReference type="InterPro" id="IPR035897">
    <property type="entry name" value="Toll_tir_struct_dom_sf"/>
</dbReference>
<protein>
    <submittedName>
        <fullName evidence="3">Toll/interleukin-1 receptor domain-containing protein</fullName>
    </submittedName>
</protein>
<dbReference type="EMBL" id="VATY01000001">
    <property type="protein sequence ID" value="TMM58024.1"/>
    <property type="molecule type" value="Genomic_DNA"/>
</dbReference>
<dbReference type="SUPFAM" id="SSF52200">
    <property type="entry name" value="Toll/Interleukin receptor TIR domain"/>
    <property type="match status" value="1"/>
</dbReference>
<evidence type="ECO:0000256" key="1">
    <source>
        <dbReference type="SAM" id="Phobius"/>
    </source>
</evidence>
<dbReference type="Proteomes" id="UP000310314">
    <property type="component" value="Unassembled WGS sequence"/>
</dbReference>
<dbReference type="Pfam" id="PF13676">
    <property type="entry name" value="TIR_2"/>
    <property type="match status" value="1"/>
</dbReference>
<evidence type="ECO:0000313" key="4">
    <source>
        <dbReference type="Proteomes" id="UP000310314"/>
    </source>
</evidence>
<accession>A0A5S3QJM4</accession>
<dbReference type="OrthoDB" id="2067003at2"/>
<dbReference type="PROSITE" id="PS50104">
    <property type="entry name" value="TIR"/>
    <property type="match status" value="1"/>
</dbReference>
<keyword evidence="1" id="KW-0812">Transmembrane</keyword>
<proteinExistence type="predicted"/>
<dbReference type="InterPro" id="IPR000157">
    <property type="entry name" value="TIR_dom"/>
</dbReference>
<keyword evidence="1" id="KW-1133">Transmembrane helix</keyword>
<name>A0A5S3QJM4_9FLAO</name>
<dbReference type="RefSeq" id="WP_138655956.1">
    <property type="nucleotide sequence ID" value="NZ_VATY01000001.1"/>
</dbReference>
<dbReference type="AlphaFoldDB" id="A0A5S3QJM4"/>
<sequence>MQKSDIKPSVYISYAWNPESEAIAEFIEVEFKKRGVEVIRDKNDLKYKGRIKRFMDKIGRGKYVILVISKKYLRSENCMFELLQIFKNQNFYERIFPVVLDEVKIARAADRLDLLKYWENETVNLDKKIRELKELANIQGVAEDLNLYTEIRNNISGLTNILKDINTLNVDLHINSDFQQLCDLVQSKIKSDFKGKRTSPIKKGIIAFTLIFLLLFMFQGIRKSDFLNKSKKLRDSTAIAKVRYDSIQNLRKKDSLYTLKKKQNKKIEKEATVPYIAYDVKLIVPSNMSKAEVFVDNKPAEIIERNLIFIKIRLHKKNGMHRFTIKNGDRNCFTDHRITKNNMRLTLCD</sequence>
<keyword evidence="4" id="KW-1185">Reference proteome</keyword>
<feature type="domain" description="TIR" evidence="2">
    <location>
        <begin position="6"/>
        <end position="136"/>
    </location>
</feature>
<gene>
    <name evidence="3" type="ORF">FEE95_00945</name>
</gene>
<dbReference type="GO" id="GO:0007165">
    <property type="term" value="P:signal transduction"/>
    <property type="evidence" value="ECO:0007669"/>
    <property type="project" value="InterPro"/>
</dbReference>
<reference evidence="3 4" key="1">
    <citation type="submission" date="2019-05" db="EMBL/GenBank/DDBJ databases">
        <authorList>
            <person name="Zhang J.-Y."/>
            <person name="Feg X."/>
            <person name="Du Z.-J."/>
        </authorList>
    </citation>
    <scope>NUCLEOTIDE SEQUENCE [LARGE SCALE GENOMIC DNA]</scope>
    <source>
        <strain evidence="3 4">RZ26</strain>
    </source>
</reference>
<feature type="transmembrane region" description="Helical" evidence="1">
    <location>
        <begin position="204"/>
        <end position="221"/>
    </location>
</feature>
<keyword evidence="3" id="KW-0675">Receptor</keyword>
<comment type="caution">
    <text evidence="3">The sequence shown here is derived from an EMBL/GenBank/DDBJ whole genome shotgun (WGS) entry which is preliminary data.</text>
</comment>
<organism evidence="3 4">
    <name type="scientific">Maribacter algarum</name>
    <name type="common">ex Zhang et al. 2020</name>
    <dbReference type="NCBI Taxonomy" id="2578118"/>
    <lineage>
        <taxon>Bacteria</taxon>
        <taxon>Pseudomonadati</taxon>
        <taxon>Bacteroidota</taxon>
        <taxon>Flavobacteriia</taxon>
        <taxon>Flavobacteriales</taxon>
        <taxon>Flavobacteriaceae</taxon>
        <taxon>Maribacter</taxon>
    </lineage>
</organism>
<keyword evidence="1" id="KW-0472">Membrane</keyword>
<evidence type="ECO:0000313" key="3">
    <source>
        <dbReference type="EMBL" id="TMM58024.1"/>
    </source>
</evidence>
<dbReference type="Gene3D" id="3.40.50.10140">
    <property type="entry name" value="Toll/interleukin-1 receptor homology (TIR) domain"/>
    <property type="match status" value="1"/>
</dbReference>